<feature type="compositionally biased region" description="Polar residues" evidence="7">
    <location>
        <begin position="246"/>
        <end position="255"/>
    </location>
</feature>
<keyword evidence="3 6" id="KW-0285">Flavoprotein</keyword>
<evidence type="ECO:0000259" key="8">
    <source>
        <dbReference type="SMART" id="SM00900"/>
    </source>
</evidence>
<reference evidence="9 10" key="1">
    <citation type="submission" date="2020-02" db="EMBL/GenBank/DDBJ databases">
        <title>Genome sequences of Thiorhodococcus mannitoliphagus and Thiorhodococcus minor, purple sulfur photosynthetic bacteria in the gammaproteobacterial family, Chromatiaceae.</title>
        <authorList>
            <person name="Aviles F.A."/>
            <person name="Meyer T.E."/>
            <person name="Kyndt J.A."/>
        </authorList>
    </citation>
    <scope>NUCLEOTIDE SEQUENCE [LARGE SCALE GENOMIC DNA]</scope>
    <source>
        <strain evidence="9 10">DSM 11518</strain>
    </source>
</reference>
<evidence type="ECO:0000256" key="2">
    <source>
        <dbReference type="ARBA" id="ARBA00022553"/>
    </source>
</evidence>
<dbReference type="InterPro" id="IPR007329">
    <property type="entry name" value="FMN-bd"/>
</dbReference>
<comment type="cofactor">
    <cofactor evidence="6">
        <name>FMN</name>
        <dbReference type="ChEBI" id="CHEBI:58210"/>
    </cofactor>
</comment>
<dbReference type="GO" id="GO:0022900">
    <property type="term" value="P:electron transport chain"/>
    <property type="evidence" value="ECO:0007669"/>
    <property type="project" value="UniProtKB-UniRule"/>
</dbReference>
<comment type="subunit">
    <text evidence="6">The complex is composed of six subunits: RnfA, RnfB, RnfC, RnfD, RnfE and RnfG.</text>
</comment>
<dbReference type="Pfam" id="PF04205">
    <property type="entry name" value="FMN_bind"/>
    <property type="match status" value="1"/>
</dbReference>
<keyword evidence="6" id="KW-0472">Membrane</keyword>
<gene>
    <name evidence="6" type="primary">rnfG</name>
    <name evidence="9" type="ORF">G3446_09765</name>
</gene>
<dbReference type="Proteomes" id="UP000483379">
    <property type="component" value="Unassembled WGS sequence"/>
</dbReference>
<comment type="similarity">
    <text evidence="6">Belongs to the RnfG family.</text>
</comment>
<organism evidence="9 10">
    <name type="scientific">Thiorhodococcus minor</name>
    <dbReference type="NCBI Taxonomy" id="57489"/>
    <lineage>
        <taxon>Bacteria</taxon>
        <taxon>Pseudomonadati</taxon>
        <taxon>Pseudomonadota</taxon>
        <taxon>Gammaproteobacteria</taxon>
        <taxon>Chromatiales</taxon>
        <taxon>Chromatiaceae</taxon>
        <taxon>Thiorhodococcus</taxon>
    </lineage>
</organism>
<keyword evidence="1 6" id="KW-0813">Transport</keyword>
<comment type="caution">
    <text evidence="9">The sequence shown here is derived from an EMBL/GenBank/DDBJ whole genome shotgun (WGS) entry which is preliminary data.</text>
</comment>
<dbReference type="EC" id="7.-.-.-" evidence="6"/>
<dbReference type="RefSeq" id="WP_164452644.1">
    <property type="nucleotide sequence ID" value="NZ_JAAIJQ010000023.1"/>
</dbReference>
<keyword evidence="6" id="KW-1278">Translocase</keyword>
<feature type="domain" description="FMN-binding" evidence="8">
    <location>
        <begin position="116"/>
        <end position="209"/>
    </location>
</feature>
<dbReference type="GO" id="GO:0009055">
    <property type="term" value="F:electron transfer activity"/>
    <property type="evidence" value="ECO:0007669"/>
    <property type="project" value="InterPro"/>
</dbReference>
<keyword evidence="5 6" id="KW-0249">Electron transport</keyword>
<dbReference type="GO" id="GO:0005886">
    <property type="term" value="C:plasma membrane"/>
    <property type="evidence" value="ECO:0007669"/>
    <property type="project" value="UniProtKB-SubCell"/>
</dbReference>
<evidence type="ECO:0000256" key="6">
    <source>
        <dbReference type="HAMAP-Rule" id="MF_00479"/>
    </source>
</evidence>
<evidence type="ECO:0000256" key="4">
    <source>
        <dbReference type="ARBA" id="ARBA00022643"/>
    </source>
</evidence>
<comment type="subcellular location">
    <subcellularLocation>
        <location evidence="6">Cell inner membrane</location>
        <topology evidence="6">Single-pass membrane protein</topology>
    </subcellularLocation>
</comment>
<keyword evidence="2 6" id="KW-0597">Phosphoprotein</keyword>
<keyword evidence="4 6" id="KW-0288">FMN</keyword>
<keyword evidence="6" id="KW-1133">Transmembrane helix</keyword>
<dbReference type="PANTHER" id="PTHR36118">
    <property type="entry name" value="ION-TRANSLOCATING OXIDOREDUCTASE COMPLEX SUBUNIT G"/>
    <property type="match status" value="1"/>
</dbReference>
<proteinExistence type="inferred from homology"/>
<accession>A0A6M0JXA3</accession>
<evidence type="ECO:0000313" key="10">
    <source>
        <dbReference type="Proteomes" id="UP000483379"/>
    </source>
</evidence>
<evidence type="ECO:0000256" key="5">
    <source>
        <dbReference type="ARBA" id="ARBA00022982"/>
    </source>
</evidence>
<dbReference type="PANTHER" id="PTHR36118:SF1">
    <property type="entry name" value="ION-TRANSLOCATING OXIDOREDUCTASE COMPLEX SUBUNIT G"/>
    <property type="match status" value="1"/>
</dbReference>
<comment type="function">
    <text evidence="6">Part of a membrane-bound complex that couples electron transfer with translocation of ions across the membrane.</text>
</comment>
<sequence>MSGGSEKALKTPGCANSEPSSTRLVATLSIAGLLSGLIIVSVYEATLPTITAYQAKVLREAVFKVLPEIDHIQRLVYVDGGLTPKDTEDPEEEAVFGGYDAAGELVGYAIPSAGPGFQDTIRLLYGYVPSERLVTGMEILESRETPGLGDKIYKDLEFVGEFERLAIDPEILAVKKGTSTAPNEVDAITGATISSKAVVRILNEGNRRWLSKLPAASGQPPAKRRAVPEPEVSATTPHEAAAPSAAPNTDPQQPAGSWPLEAGG</sequence>
<dbReference type="InterPro" id="IPR010209">
    <property type="entry name" value="Ion_transpt_RnfG/RsxG"/>
</dbReference>
<keyword evidence="6" id="KW-0997">Cell inner membrane</keyword>
<evidence type="ECO:0000256" key="3">
    <source>
        <dbReference type="ARBA" id="ARBA00022630"/>
    </source>
</evidence>
<keyword evidence="6" id="KW-0812">Transmembrane</keyword>
<evidence type="ECO:0000313" key="9">
    <source>
        <dbReference type="EMBL" id="NEV62172.1"/>
    </source>
</evidence>
<evidence type="ECO:0000256" key="1">
    <source>
        <dbReference type="ARBA" id="ARBA00022448"/>
    </source>
</evidence>
<dbReference type="SMART" id="SM00900">
    <property type="entry name" value="FMN_bind"/>
    <property type="match status" value="1"/>
</dbReference>
<evidence type="ECO:0000256" key="7">
    <source>
        <dbReference type="SAM" id="MobiDB-lite"/>
    </source>
</evidence>
<keyword evidence="10" id="KW-1185">Reference proteome</keyword>
<name>A0A6M0JXA3_9GAMM</name>
<dbReference type="HAMAP" id="MF_00479">
    <property type="entry name" value="RsxG_RnfG"/>
    <property type="match status" value="1"/>
</dbReference>
<protein>
    <recommendedName>
        <fullName evidence="6">Ion-translocating oxidoreductase complex subunit G</fullName>
        <ecNumber evidence="6">7.-.-.-</ecNumber>
    </recommendedName>
    <alternativeName>
        <fullName evidence="6">Rnf electron transport complex subunit G</fullName>
    </alternativeName>
</protein>
<feature type="modified residue" description="FMN phosphoryl threonine" evidence="6">
    <location>
        <position position="192"/>
    </location>
</feature>
<dbReference type="AlphaFoldDB" id="A0A6M0JXA3"/>
<feature type="region of interest" description="Disordered" evidence="7">
    <location>
        <begin position="212"/>
        <end position="264"/>
    </location>
</feature>
<dbReference type="EMBL" id="JAAIJQ010000023">
    <property type="protein sequence ID" value="NEV62172.1"/>
    <property type="molecule type" value="Genomic_DNA"/>
</dbReference>
<keyword evidence="6" id="KW-1003">Cell membrane</keyword>
<dbReference type="GO" id="GO:0010181">
    <property type="term" value="F:FMN binding"/>
    <property type="evidence" value="ECO:0007669"/>
    <property type="project" value="InterPro"/>
</dbReference>